<proteinExistence type="predicted"/>
<dbReference type="AlphaFoldDB" id="A0A2P6QDD1"/>
<evidence type="ECO:0000313" key="2">
    <source>
        <dbReference type="Proteomes" id="UP000238479"/>
    </source>
</evidence>
<keyword evidence="2" id="KW-1185">Reference proteome</keyword>
<dbReference type="Gramene" id="PRQ32188">
    <property type="protein sequence ID" value="PRQ32188"/>
    <property type="gene ID" value="RchiOBHm_Chr5g0043621"/>
</dbReference>
<gene>
    <name evidence="1" type="ORF">RchiOBHm_Chr5g0043621</name>
</gene>
<reference evidence="1 2" key="1">
    <citation type="journal article" date="2018" name="Nat. Genet.">
        <title>The Rosa genome provides new insights in the design of modern roses.</title>
        <authorList>
            <person name="Bendahmane M."/>
        </authorList>
    </citation>
    <scope>NUCLEOTIDE SEQUENCE [LARGE SCALE GENOMIC DNA]</scope>
    <source>
        <strain evidence="2">cv. Old Blush</strain>
    </source>
</reference>
<organism evidence="1 2">
    <name type="scientific">Rosa chinensis</name>
    <name type="common">China rose</name>
    <dbReference type="NCBI Taxonomy" id="74649"/>
    <lineage>
        <taxon>Eukaryota</taxon>
        <taxon>Viridiplantae</taxon>
        <taxon>Streptophyta</taxon>
        <taxon>Embryophyta</taxon>
        <taxon>Tracheophyta</taxon>
        <taxon>Spermatophyta</taxon>
        <taxon>Magnoliopsida</taxon>
        <taxon>eudicotyledons</taxon>
        <taxon>Gunneridae</taxon>
        <taxon>Pentapetalae</taxon>
        <taxon>rosids</taxon>
        <taxon>fabids</taxon>
        <taxon>Rosales</taxon>
        <taxon>Rosaceae</taxon>
        <taxon>Rosoideae</taxon>
        <taxon>Rosoideae incertae sedis</taxon>
        <taxon>Rosa</taxon>
    </lineage>
</organism>
<dbReference type="EMBL" id="PDCK01000043">
    <property type="protein sequence ID" value="PRQ32188.1"/>
    <property type="molecule type" value="Genomic_DNA"/>
</dbReference>
<dbReference type="Proteomes" id="UP000238479">
    <property type="component" value="Chromosome 5"/>
</dbReference>
<sequence length="62" mass="6899">MHLPSPCIKIIPLKGVERKLLVCVPSGIREFTCNSSTTKSVNPLPLIRHQSSIELVHKEPLL</sequence>
<protein>
    <submittedName>
        <fullName evidence="1">Uncharacterized protein</fullName>
    </submittedName>
</protein>
<name>A0A2P6QDD1_ROSCH</name>
<evidence type="ECO:0000313" key="1">
    <source>
        <dbReference type="EMBL" id="PRQ32188.1"/>
    </source>
</evidence>
<accession>A0A2P6QDD1</accession>
<comment type="caution">
    <text evidence="1">The sequence shown here is derived from an EMBL/GenBank/DDBJ whole genome shotgun (WGS) entry which is preliminary data.</text>
</comment>